<dbReference type="OrthoDB" id="9815825at2"/>
<reference evidence="3 4" key="1">
    <citation type="journal article" date="2013" name="Genome Announc.">
        <title>Draft Genome Sequence of Arcticibacter svalbardensis Strain MN12-7T, a Member of the Family Sphingobacteriaceae Isolated from an Arctic Soil Sample.</title>
        <authorList>
            <person name="Shivaji S."/>
            <person name="Ara S."/>
            <person name="Prasad S."/>
            <person name="Manasa B.P."/>
            <person name="Begum Z."/>
            <person name="Singh A."/>
            <person name="Kumar Pinnaka A."/>
        </authorList>
    </citation>
    <scope>NUCLEOTIDE SEQUENCE [LARGE SCALE GENOMIC DNA]</scope>
    <source>
        <strain evidence="3 4">MN12-7</strain>
    </source>
</reference>
<dbReference type="SUPFAM" id="SSF51735">
    <property type="entry name" value="NAD(P)-binding Rossmann-fold domains"/>
    <property type="match status" value="1"/>
</dbReference>
<dbReference type="EC" id="1.1.1.-" evidence="3"/>
<dbReference type="eggNOG" id="COG0673">
    <property type="taxonomic scope" value="Bacteria"/>
</dbReference>
<dbReference type="Pfam" id="PF01408">
    <property type="entry name" value="GFO_IDH_MocA"/>
    <property type="match status" value="1"/>
</dbReference>
<comment type="caution">
    <text evidence="3">The sequence shown here is derived from an EMBL/GenBank/DDBJ whole genome shotgun (WGS) entry which is preliminary data.</text>
</comment>
<dbReference type="PANTHER" id="PTHR43708:SF7">
    <property type="entry name" value="OXIDOREDUCTASE"/>
    <property type="match status" value="1"/>
</dbReference>
<proteinExistence type="predicted"/>
<protein>
    <submittedName>
        <fullName evidence="3">Oxidoreductase</fullName>
        <ecNumber evidence="3">1.1.1.-</ecNumber>
    </submittedName>
</protein>
<dbReference type="GO" id="GO:0016491">
    <property type="term" value="F:oxidoreductase activity"/>
    <property type="evidence" value="ECO:0007669"/>
    <property type="project" value="UniProtKB-KW"/>
</dbReference>
<dbReference type="Pfam" id="PF22725">
    <property type="entry name" value="GFO_IDH_MocA_C3"/>
    <property type="match status" value="1"/>
</dbReference>
<dbReference type="InterPro" id="IPR055170">
    <property type="entry name" value="GFO_IDH_MocA-like_dom"/>
</dbReference>
<evidence type="ECO:0000313" key="3">
    <source>
        <dbReference type="EMBL" id="EOR95382.1"/>
    </source>
</evidence>
<dbReference type="EMBL" id="AQPN01000051">
    <property type="protein sequence ID" value="EOR95382.1"/>
    <property type="molecule type" value="Genomic_DNA"/>
</dbReference>
<dbReference type="GO" id="GO:0000166">
    <property type="term" value="F:nucleotide binding"/>
    <property type="evidence" value="ECO:0007669"/>
    <property type="project" value="InterPro"/>
</dbReference>
<dbReference type="PANTHER" id="PTHR43708">
    <property type="entry name" value="CONSERVED EXPRESSED OXIDOREDUCTASE (EUROFUNG)"/>
    <property type="match status" value="1"/>
</dbReference>
<dbReference type="Gene3D" id="3.30.360.10">
    <property type="entry name" value="Dihydrodipicolinate Reductase, domain 2"/>
    <property type="match status" value="1"/>
</dbReference>
<dbReference type="Gene3D" id="3.40.50.720">
    <property type="entry name" value="NAD(P)-binding Rossmann-like Domain"/>
    <property type="match status" value="1"/>
</dbReference>
<keyword evidence="4" id="KW-1185">Reference proteome</keyword>
<gene>
    <name evidence="3" type="ORF">ADIARSV_1383</name>
</gene>
<dbReference type="InterPro" id="IPR051317">
    <property type="entry name" value="Gfo/Idh/MocA_oxidoreduct"/>
</dbReference>
<dbReference type="InterPro" id="IPR036291">
    <property type="entry name" value="NAD(P)-bd_dom_sf"/>
</dbReference>
<dbReference type="STRING" id="1150600.ADIARSV_1383"/>
<dbReference type="Proteomes" id="UP000014174">
    <property type="component" value="Unassembled WGS sequence"/>
</dbReference>
<evidence type="ECO:0000313" key="4">
    <source>
        <dbReference type="Proteomes" id="UP000014174"/>
    </source>
</evidence>
<keyword evidence="3" id="KW-0560">Oxidoreductase</keyword>
<dbReference type="AlphaFoldDB" id="R9GU44"/>
<evidence type="ECO:0000259" key="1">
    <source>
        <dbReference type="Pfam" id="PF01408"/>
    </source>
</evidence>
<dbReference type="PATRIC" id="fig|1150600.3.peg.1360"/>
<sequence length="338" mass="37894">MSQPIITGIMSYGMSGKVFHAPFIQSNTHFQLRGVTERTTKKVKEVYPDVISYDTIEELLADPKIELVIVNTPNNTHYEFAKKALEAGKHIVVEKPFAASSEEAMELFELGRSKGLRVLVYQNRRWDSDFNSVKSVLESGKLGTLIEIHFRYDRYRSEISKKSFKELPLPASGLTYDLGPHLVDQVISMLGKPESFHKSTGIFRKGSQVDDYVNFHFKYPGSLNVFGTASLLTAAPLPAFVIHGTKGTYIKVRADVQEDQLLVGTLPTAADYGIEKEGAEGQLTTINDAGKTIVEYIPSLKGNYSRLFDAIYNTIRKDVPYPITENDIMLQMQILESK</sequence>
<evidence type="ECO:0000259" key="2">
    <source>
        <dbReference type="Pfam" id="PF22725"/>
    </source>
</evidence>
<accession>R9GU44</accession>
<feature type="domain" description="Gfo/Idh/MocA-like oxidoreductase N-terminal" evidence="1">
    <location>
        <begin position="9"/>
        <end position="121"/>
    </location>
</feature>
<dbReference type="RefSeq" id="WP_016194624.1">
    <property type="nucleotide sequence ID" value="NZ_AQPN01000051.1"/>
</dbReference>
<organism evidence="3 4">
    <name type="scientific">Arcticibacter svalbardensis MN12-7</name>
    <dbReference type="NCBI Taxonomy" id="1150600"/>
    <lineage>
        <taxon>Bacteria</taxon>
        <taxon>Pseudomonadati</taxon>
        <taxon>Bacteroidota</taxon>
        <taxon>Sphingobacteriia</taxon>
        <taxon>Sphingobacteriales</taxon>
        <taxon>Sphingobacteriaceae</taxon>
        <taxon>Arcticibacter</taxon>
    </lineage>
</organism>
<dbReference type="InterPro" id="IPR000683">
    <property type="entry name" value="Gfo/Idh/MocA-like_OxRdtase_N"/>
</dbReference>
<name>R9GU44_9SPHI</name>
<feature type="domain" description="GFO/IDH/MocA-like oxidoreductase" evidence="2">
    <location>
        <begin position="131"/>
        <end position="249"/>
    </location>
</feature>